<dbReference type="OrthoDB" id="422574at2759"/>
<dbReference type="InterPro" id="IPR004045">
    <property type="entry name" value="Glutathione_S-Trfase_N"/>
</dbReference>
<dbReference type="InterPro" id="IPR004046">
    <property type="entry name" value="GST_C"/>
</dbReference>
<keyword evidence="6" id="KW-1185">Reference proteome</keyword>
<dbReference type="CDD" id="cd03048">
    <property type="entry name" value="GST_N_Ure2p_like"/>
    <property type="match status" value="1"/>
</dbReference>
<dbReference type="SFLD" id="SFLDS00019">
    <property type="entry name" value="Glutathione_Transferase_(cytos"/>
    <property type="match status" value="1"/>
</dbReference>
<dbReference type="PROSITE" id="PS50405">
    <property type="entry name" value="GST_CTER"/>
    <property type="match status" value="1"/>
</dbReference>
<feature type="domain" description="GST N-terminal" evidence="3">
    <location>
        <begin position="6"/>
        <end position="90"/>
    </location>
</feature>
<dbReference type="PANTHER" id="PTHR44051">
    <property type="entry name" value="GLUTATHIONE S-TRANSFERASE-RELATED"/>
    <property type="match status" value="1"/>
</dbReference>
<dbReference type="SFLD" id="SFLDG00358">
    <property type="entry name" value="Main_(cytGST)"/>
    <property type="match status" value="1"/>
</dbReference>
<dbReference type="InterPro" id="IPR010987">
    <property type="entry name" value="Glutathione-S-Trfase_C-like"/>
</dbReference>
<evidence type="ECO:0000313" key="6">
    <source>
        <dbReference type="Proteomes" id="UP001151582"/>
    </source>
</evidence>
<dbReference type="InterPro" id="IPR036249">
    <property type="entry name" value="Thioredoxin-like_sf"/>
</dbReference>
<dbReference type="Gene3D" id="1.20.1050.10">
    <property type="match status" value="1"/>
</dbReference>
<evidence type="ECO:0000256" key="2">
    <source>
        <dbReference type="RuleBase" id="RU003494"/>
    </source>
</evidence>
<dbReference type="SUPFAM" id="SSF52833">
    <property type="entry name" value="Thioredoxin-like"/>
    <property type="match status" value="1"/>
</dbReference>
<gene>
    <name evidence="5" type="ORF">H4R34_000624</name>
</gene>
<protein>
    <recommendedName>
        <fullName evidence="7">Glutathione S-transferase</fullName>
    </recommendedName>
</protein>
<dbReference type="SFLD" id="SFLDG01151">
    <property type="entry name" value="Main.2:_Nu-like"/>
    <property type="match status" value="1"/>
</dbReference>
<dbReference type="Pfam" id="PF00043">
    <property type="entry name" value="GST_C"/>
    <property type="match status" value="1"/>
</dbReference>
<dbReference type="Pfam" id="PF02798">
    <property type="entry name" value="GST_N"/>
    <property type="match status" value="1"/>
</dbReference>
<feature type="domain" description="GST C-terminal" evidence="4">
    <location>
        <begin position="96"/>
        <end position="217"/>
    </location>
</feature>
<sequence length="228" mass="26249">MASDSDAPITLYTFETPNGWKPSIVLEELNVRYNVKRLDISTNAQKEPWFLKINPNGRIPAIVDHQHGEFRVFESGAILLWLVQNYDPEHKLWPSDPKLQSEVMQWVMFQMAGVGPMQGQANHFALFTKEKVPYAIERYKNETKRLYMVLESQLDGQEYLVNNQYTIADITNFTWVLLHQLLDLDISDLPNLKAWLKRIAARPAVEKGLKVPQASKFMSDCLDALGKD</sequence>
<dbReference type="InterPro" id="IPR040079">
    <property type="entry name" value="Glutathione_S-Trfase"/>
</dbReference>
<evidence type="ECO:0000256" key="1">
    <source>
        <dbReference type="ARBA" id="ARBA00007409"/>
    </source>
</evidence>
<dbReference type="InterPro" id="IPR036282">
    <property type="entry name" value="Glutathione-S-Trfase_C_sf"/>
</dbReference>
<comment type="similarity">
    <text evidence="1 2">Belongs to the GST superfamily.</text>
</comment>
<dbReference type="SUPFAM" id="SSF47616">
    <property type="entry name" value="GST C-terminal domain-like"/>
    <property type="match status" value="1"/>
</dbReference>
<evidence type="ECO:0000259" key="4">
    <source>
        <dbReference type="PROSITE" id="PS50405"/>
    </source>
</evidence>
<dbReference type="AlphaFoldDB" id="A0A9W8B4Z8"/>
<organism evidence="5 6">
    <name type="scientific">Dimargaris verticillata</name>
    <dbReference type="NCBI Taxonomy" id="2761393"/>
    <lineage>
        <taxon>Eukaryota</taxon>
        <taxon>Fungi</taxon>
        <taxon>Fungi incertae sedis</taxon>
        <taxon>Zoopagomycota</taxon>
        <taxon>Kickxellomycotina</taxon>
        <taxon>Dimargaritomycetes</taxon>
        <taxon>Dimargaritales</taxon>
        <taxon>Dimargaritaceae</taxon>
        <taxon>Dimargaris</taxon>
    </lineage>
</organism>
<reference evidence="5" key="1">
    <citation type="submission" date="2022-07" db="EMBL/GenBank/DDBJ databases">
        <title>Phylogenomic reconstructions and comparative analyses of Kickxellomycotina fungi.</title>
        <authorList>
            <person name="Reynolds N.K."/>
            <person name="Stajich J.E."/>
            <person name="Barry K."/>
            <person name="Grigoriev I.V."/>
            <person name="Crous P."/>
            <person name="Smith M.E."/>
        </authorList>
    </citation>
    <scope>NUCLEOTIDE SEQUENCE</scope>
    <source>
        <strain evidence="5">RSA 567</strain>
    </source>
</reference>
<proteinExistence type="inferred from homology"/>
<evidence type="ECO:0000313" key="5">
    <source>
        <dbReference type="EMBL" id="KAJ1984477.1"/>
    </source>
</evidence>
<dbReference type="PANTHER" id="PTHR44051:SF8">
    <property type="entry name" value="GLUTATHIONE S-TRANSFERASE GSTA"/>
    <property type="match status" value="1"/>
</dbReference>
<evidence type="ECO:0000259" key="3">
    <source>
        <dbReference type="PROSITE" id="PS50404"/>
    </source>
</evidence>
<dbReference type="EMBL" id="JANBQB010000018">
    <property type="protein sequence ID" value="KAJ1984477.1"/>
    <property type="molecule type" value="Genomic_DNA"/>
</dbReference>
<dbReference type="PROSITE" id="PS50404">
    <property type="entry name" value="GST_NTER"/>
    <property type="match status" value="1"/>
</dbReference>
<accession>A0A9W8B4Z8</accession>
<comment type="caution">
    <text evidence="5">The sequence shown here is derived from an EMBL/GenBank/DDBJ whole genome shotgun (WGS) entry which is preliminary data.</text>
</comment>
<evidence type="ECO:0008006" key="7">
    <source>
        <dbReference type="Google" id="ProtNLM"/>
    </source>
</evidence>
<dbReference type="Gene3D" id="3.40.30.10">
    <property type="entry name" value="Glutaredoxin"/>
    <property type="match status" value="1"/>
</dbReference>
<name>A0A9W8B4Z8_9FUNG</name>
<dbReference type="Proteomes" id="UP001151582">
    <property type="component" value="Unassembled WGS sequence"/>
</dbReference>